<feature type="domain" description="MobA/VirD2-like nuclease" evidence="2">
    <location>
        <begin position="54"/>
        <end position="163"/>
    </location>
</feature>
<dbReference type="EMBL" id="KU736870">
    <property type="protein sequence ID" value="AMP42211.1"/>
    <property type="molecule type" value="Genomic_DNA"/>
</dbReference>
<accession>A0A142BVS3</accession>
<evidence type="ECO:0000259" key="2">
    <source>
        <dbReference type="Pfam" id="PF03432"/>
    </source>
</evidence>
<evidence type="ECO:0000256" key="1">
    <source>
        <dbReference type="SAM" id="MobiDB-lite"/>
    </source>
</evidence>
<dbReference type="Pfam" id="PF03432">
    <property type="entry name" value="Relaxase"/>
    <property type="match status" value="1"/>
</dbReference>
<proteinExistence type="predicted"/>
<name>A0A142BVS3_9BACT</name>
<evidence type="ECO:0000313" key="3">
    <source>
        <dbReference type="EMBL" id="AMP42211.1"/>
    </source>
</evidence>
<sequence>MAVLKAINGHTGCGRIKDYLEKGGRALMRDFFNLSWDEVEDRGLDEAPKDEVEWALEMDALRHDCGNDEPWKGKRAITFRHYVISPDPGDNIDLEGLRELTRAWVRKHFSDYQVAVVYHDDNRQRIPHAHIVVNNTNLETGNRLHIPNALDMNRSLQEVAKARGLTAFDNEMPKGRVGQSDPKTPPRPRTRWASYINKAERGILDAGAYSWVSDIRNRVSVAKVLSRNEGEFMRILELMEVEVAENSAHAPREDWIFSLADQPSKKVSGERLGMSFGRIALTERFERIGSYHPDAASSRAILSQATDAVEVNDLAELGNLAKTVETNARYSIGSSSDYGRRIETLQRRMERETEPKAAAKCAERIEELNAARDYAAEHGLVPRETARNAARSADAARWQYEPRSRQNGSQRVAQGSSAARQRDNERRQEGRSR</sequence>
<reference evidence="3" key="1">
    <citation type="journal article" date="2016" name="Appl. Environ. Microbiol.">
        <title>Diversity of the Tetracycline Mobilome within a Chinese Pig Manure Sample.</title>
        <authorList>
            <person name="Leclercq S.O."/>
            <person name="Wang C."/>
            <person name="Zhu Y."/>
            <person name="Wu H."/>
            <person name="Du X."/>
            <person name="Liu Z."/>
            <person name="Feng J."/>
        </authorList>
    </citation>
    <scope>NUCLEOTIDE SEQUENCE</scope>
</reference>
<feature type="region of interest" description="Disordered" evidence="1">
    <location>
        <begin position="385"/>
        <end position="433"/>
    </location>
</feature>
<feature type="region of interest" description="Disordered" evidence="1">
    <location>
        <begin position="170"/>
        <end position="189"/>
    </location>
</feature>
<feature type="compositionally biased region" description="Low complexity" evidence="1">
    <location>
        <begin position="387"/>
        <end position="397"/>
    </location>
</feature>
<organism evidence="3">
    <name type="scientific">uncultured bacterium IN-05</name>
    <dbReference type="NCBI Taxonomy" id="1805583"/>
    <lineage>
        <taxon>Bacteria</taxon>
        <taxon>environmental samples</taxon>
    </lineage>
</organism>
<feature type="compositionally biased region" description="Basic and acidic residues" evidence="1">
    <location>
        <begin position="420"/>
        <end position="433"/>
    </location>
</feature>
<protein>
    <submittedName>
        <fullName evidence="3">Relaxase/Mobilisation nuclease domain protein</fullName>
    </submittedName>
</protein>
<dbReference type="AlphaFoldDB" id="A0A142BVS3"/>
<reference evidence="3" key="2">
    <citation type="submission" date="2016-02" db="EMBL/GenBank/DDBJ databases">
        <authorList>
            <person name="Wen L."/>
            <person name="He K."/>
            <person name="Yang H."/>
        </authorList>
    </citation>
    <scope>NUCLEOTIDE SEQUENCE</scope>
</reference>
<feature type="compositionally biased region" description="Polar residues" evidence="1">
    <location>
        <begin position="405"/>
        <end position="419"/>
    </location>
</feature>
<dbReference type="InterPro" id="IPR005094">
    <property type="entry name" value="Endonuclease_MobA/VirD2"/>
</dbReference>